<dbReference type="InterPro" id="IPR056884">
    <property type="entry name" value="NPHP3-like_N"/>
</dbReference>
<dbReference type="GeneID" id="98176803"/>
<evidence type="ECO:0000313" key="4">
    <source>
        <dbReference type="EMBL" id="GAB1315850.1"/>
    </source>
</evidence>
<evidence type="ECO:0000313" key="5">
    <source>
        <dbReference type="Proteomes" id="UP001628179"/>
    </source>
</evidence>
<dbReference type="EMBL" id="BAAFSV010000003">
    <property type="protein sequence ID" value="GAB1315850.1"/>
    <property type="molecule type" value="Genomic_DNA"/>
</dbReference>
<evidence type="ECO:0000256" key="1">
    <source>
        <dbReference type="ARBA" id="ARBA00022737"/>
    </source>
</evidence>
<gene>
    <name evidence="4" type="ORF">MFIFM68171_06060</name>
</gene>
<dbReference type="Pfam" id="PF24883">
    <property type="entry name" value="NPHP3_N"/>
    <property type="match status" value="1"/>
</dbReference>
<proteinExistence type="predicted"/>
<comment type="caution">
    <text evidence="4">The sequence shown here is derived from an EMBL/GenBank/DDBJ whole genome shotgun (WGS) entry which is preliminary data.</text>
</comment>
<dbReference type="Gene3D" id="3.40.50.300">
    <property type="entry name" value="P-loop containing nucleotide triphosphate hydrolases"/>
    <property type="match status" value="1"/>
</dbReference>
<reference evidence="4 5" key="1">
    <citation type="submission" date="2024-09" db="EMBL/GenBank/DDBJ databases">
        <title>Itraconazole resistance in Madurella fahalii resulting from another homologue of gene encoding cytochrome P450 14-alpha sterol demethylase (CYP51).</title>
        <authorList>
            <person name="Yoshioka I."/>
            <person name="Fahal A.H."/>
            <person name="Kaneko S."/>
            <person name="Yaguchi T."/>
        </authorList>
    </citation>
    <scope>NUCLEOTIDE SEQUENCE [LARGE SCALE GENOMIC DNA]</scope>
    <source>
        <strain evidence="4 5">IFM 68171</strain>
    </source>
</reference>
<dbReference type="Proteomes" id="UP001628179">
    <property type="component" value="Unassembled WGS sequence"/>
</dbReference>
<dbReference type="PANTHER" id="PTHR10039:SF5">
    <property type="entry name" value="NACHT DOMAIN-CONTAINING PROTEIN"/>
    <property type="match status" value="1"/>
</dbReference>
<dbReference type="RefSeq" id="XP_070917581.1">
    <property type="nucleotide sequence ID" value="XM_071061480.1"/>
</dbReference>
<protein>
    <recommendedName>
        <fullName evidence="3">Nephrocystin 3-like N-terminal domain-containing protein</fullName>
    </recommendedName>
</protein>
<name>A0ABQ0GDU4_9PEZI</name>
<dbReference type="InterPro" id="IPR027417">
    <property type="entry name" value="P-loop_NTPase"/>
</dbReference>
<feature type="region of interest" description="Disordered" evidence="2">
    <location>
        <begin position="108"/>
        <end position="128"/>
    </location>
</feature>
<accession>A0ABQ0GDU4</accession>
<keyword evidence="1" id="KW-0677">Repeat</keyword>
<dbReference type="PANTHER" id="PTHR10039">
    <property type="entry name" value="AMELOGENIN"/>
    <property type="match status" value="1"/>
</dbReference>
<keyword evidence="5" id="KW-1185">Reference proteome</keyword>
<organism evidence="4 5">
    <name type="scientific">Madurella fahalii</name>
    <dbReference type="NCBI Taxonomy" id="1157608"/>
    <lineage>
        <taxon>Eukaryota</taxon>
        <taxon>Fungi</taxon>
        <taxon>Dikarya</taxon>
        <taxon>Ascomycota</taxon>
        <taxon>Pezizomycotina</taxon>
        <taxon>Sordariomycetes</taxon>
        <taxon>Sordariomycetidae</taxon>
        <taxon>Sordariales</taxon>
        <taxon>Sordariales incertae sedis</taxon>
        <taxon>Madurella</taxon>
    </lineage>
</organism>
<dbReference type="SUPFAM" id="SSF52540">
    <property type="entry name" value="P-loop containing nucleoside triphosphate hydrolases"/>
    <property type="match status" value="1"/>
</dbReference>
<feature type="domain" description="Nephrocystin 3-like N-terminal" evidence="3">
    <location>
        <begin position="252"/>
        <end position="422"/>
    </location>
</feature>
<evidence type="ECO:0000256" key="2">
    <source>
        <dbReference type="SAM" id="MobiDB-lite"/>
    </source>
</evidence>
<sequence>MDPLSIIGVAAAAVQFLDFGTRLLAETIGVYQGASAANARLLDIAKVSGELAAFTRQVREKMSPLARPNHALTISEIALLDACQACESASQGVMEFISKISSRVVTLEEKGNKKNKHSDPSSQNTSKLESLRMAVKLVSKKSQICDMEMTLRDIKSRLMLAMISNLWERSGGQRDHPADDSQAASRHCRLIEQLNPRPINTGDAASMQALLSNLRFPSQDNRVQTIPKAYERTFDWIFQEPCQLKEDAPMWSSFPNWLEHDAENVFWITGKPGSGKSTMMKYLAQETRTTSYLNKWSSPWPALVVAFYSWNAGTELQKSQGLLRTLLYQVIEKAPNLGPKLLPGRWAAIKIFGETAADQLPSWTWQELFESLTLLSSLNDRPFNLAVFVDGLDEFDGDHVRLIDVIKLFHSRPGIKVCVSSRPWNDFRDAFADCPQVRMEMLTKQDMESFVRGKFEMNRAFTELQAVLPTDAQELLLGIVEKAKGVFLWVSVVTS</sequence>
<evidence type="ECO:0000259" key="3">
    <source>
        <dbReference type="Pfam" id="PF24883"/>
    </source>
</evidence>